<gene>
    <name evidence="2" type="ORF">H0G86_012293</name>
</gene>
<keyword evidence="3" id="KW-1185">Reference proteome</keyword>
<proteinExistence type="predicted"/>
<feature type="signal peptide" evidence="1">
    <location>
        <begin position="1"/>
        <end position="25"/>
    </location>
</feature>
<protein>
    <submittedName>
        <fullName evidence="2">Uncharacterized protein</fullName>
    </submittedName>
</protein>
<accession>A0A8G0LTF6</accession>
<organism evidence="2 3">
    <name type="scientific">Trichoderma simmonsii</name>
    <dbReference type="NCBI Taxonomy" id="1491479"/>
    <lineage>
        <taxon>Eukaryota</taxon>
        <taxon>Fungi</taxon>
        <taxon>Dikarya</taxon>
        <taxon>Ascomycota</taxon>
        <taxon>Pezizomycotina</taxon>
        <taxon>Sordariomycetes</taxon>
        <taxon>Hypocreomycetidae</taxon>
        <taxon>Hypocreales</taxon>
        <taxon>Hypocreaceae</taxon>
        <taxon>Trichoderma</taxon>
    </lineage>
</organism>
<evidence type="ECO:0000256" key="1">
    <source>
        <dbReference type="SAM" id="SignalP"/>
    </source>
</evidence>
<sequence>MVPLLDWWAKVIGELLCLLARHAVGSYGPGSRASVYSLPTAAQSRLRPSLAVITDDNGVSLLSLVACLCIVSWRVFTFRNGIGYDLGSLGKPGTESGFSVDFDLEAALHKGAGFFSSIPFFSFCITINILTI</sequence>
<keyword evidence="1" id="KW-0732">Signal</keyword>
<dbReference type="AlphaFoldDB" id="A0A8G0LTF6"/>
<reference evidence="2 3" key="1">
    <citation type="journal article" date="2021" name="BMC Genomics">
        <title>Telomere-to-telomere genome assembly of asparaginase-producing Trichoderma simmonsii.</title>
        <authorList>
            <person name="Chung D."/>
            <person name="Kwon Y.M."/>
            <person name="Yang Y."/>
        </authorList>
    </citation>
    <scope>NUCLEOTIDE SEQUENCE [LARGE SCALE GENOMIC DNA]</scope>
    <source>
        <strain evidence="2 3">GH-Sj1</strain>
    </source>
</reference>
<feature type="chain" id="PRO_5034193606" evidence="1">
    <location>
        <begin position="26"/>
        <end position="132"/>
    </location>
</feature>
<dbReference type="Proteomes" id="UP000826661">
    <property type="component" value="Chromosome VII"/>
</dbReference>
<evidence type="ECO:0000313" key="2">
    <source>
        <dbReference type="EMBL" id="QYT05401.1"/>
    </source>
</evidence>
<dbReference type="EMBL" id="CP075870">
    <property type="protein sequence ID" value="QYT05401.1"/>
    <property type="molecule type" value="Genomic_DNA"/>
</dbReference>
<evidence type="ECO:0000313" key="3">
    <source>
        <dbReference type="Proteomes" id="UP000826661"/>
    </source>
</evidence>
<name>A0A8G0LTF6_9HYPO</name>